<dbReference type="PANTHER" id="PTHR35807">
    <property type="entry name" value="TRANSCRIPTIONAL REGULATOR REDD-RELATED"/>
    <property type="match status" value="1"/>
</dbReference>
<keyword evidence="4 6" id="KW-0238">DNA-binding</keyword>
<dbReference type="SMART" id="SM00862">
    <property type="entry name" value="Trans_reg_C"/>
    <property type="match status" value="1"/>
</dbReference>
<dbReference type="InterPro" id="IPR010982">
    <property type="entry name" value="Lambda_DNA-bd_dom_sf"/>
</dbReference>
<dbReference type="RefSeq" id="WP_344566013.1">
    <property type="nucleotide sequence ID" value="NZ_BAAARJ010000008.1"/>
</dbReference>
<evidence type="ECO:0000313" key="10">
    <source>
        <dbReference type="Proteomes" id="UP001501447"/>
    </source>
</evidence>
<dbReference type="SUPFAM" id="SSF52540">
    <property type="entry name" value="P-loop containing nucleoside triphosphate hydrolases"/>
    <property type="match status" value="1"/>
</dbReference>
<dbReference type="Gene3D" id="1.25.40.10">
    <property type="entry name" value="Tetratricopeptide repeat domain"/>
    <property type="match status" value="1"/>
</dbReference>
<organism evidence="9 10">
    <name type="scientific">Streptomyces axinellae</name>
    <dbReference type="NCBI Taxonomy" id="552788"/>
    <lineage>
        <taxon>Bacteria</taxon>
        <taxon>Bacillati</taxon>
        <taxon>Actinomycetota</taxon>
        <taxon>Actinomycetes</taxon>
        <taxon>Kitasatosporales</taxon>
        <taxon>Streptomycetaceae</taxon>
        <taxon>Streptomyces</taxon>
    </lineage>
</organism>
<dbReference type="CDD" id="cd15831">
    <property type="entry name" value="BTAD"/>
    <property type="match status" value="1"/>
</dbReference>
<dbReference type="InterPro" id="IPR001387">
    <property type="entry name" value="Cro/C1-type_HTH"/>
</dbReference>
<evidence type="ECO:0000259" key="7">
    <source>
        <dbReference type="PROSITE" id="PS50943"/>
    </source>
</evidence>
<feature type="domain" description="OmpR/PhoB-type" evidence="8">
    <location>
        <begin position="78"/>
        <end position="178"/>
    </location>
</feature>
<dbReference type="Pfam" id="PF00931">
    <property type="entry name" value="NB-ARC"/>
    <property type="match status" value="1"/>
</dbReference>
<comment type="similarity">
    <text evidence="1">Belongs to the AfsR/DnrI/RedD regulatory family.</text>
</comment>
<evidence type="ECO:0000313" key="9">
    <source>
        <dbReference type="EMBL" id="GAA2613873.1"/>
    </source>
</evidence>
<feature type="domain" description="HTH cro/C1-type" evidence="7">
    <location>
        <begin position="14"/>
        <end position="69"/>
    </location>
</feature>
<dbReference type="SUPFAM" id="SSF48452">
    <property type="entry name" value="TPR-like"/>
    <property type="match status" value="1"/>
</dbReference>
<dbReference type="PROSITE" id="PS50943">
    <property type="entry name" value="HTH_CROC1"/>
    <property type="match status" value="1"/>
</dbReference>
<reference evidence="9 10" key="1">
    <citation type="journal article" date="2019" name="Int. J. Syst. Evol. Microbiol.">
        <title>The Global Catalogue of Microorganisms (GCM) 10K type strain sequencing project: providing services to taxonomists for standard genome sequencing and annotation.</title>
        <authorList>
            <consortium name="The Broad Institute Genomics Platform"/>
            <consortium name="The Broad Institute Genome Sequencing Center for Infectious Disease"/>
            <person name="Wu L."/>
            <person name="Ma J."/>
        </authorList>
    </citation>
    <scope>NUCLEOTIDE SEQUENCE [LARGE SCALE GENOMIC DNA]</scope>
    <source>
        <strain evidence="9 10">JCM 16373</strain>
    </source>
</reference>
<dbReference type="SMART" id="SM00530">
    <property type="entry name" value="HTH_XRE"/>
    <property type="match status" value="1"/>
</dbReference>
<evidence type="ECO:0000259" key="8">
    <source>
        <dbReference type="PROSITE" id="PS51755"/>
    </source>
</evidence>
<dbReference type="PROSITE" id="PS51755">
    <property type="entry name" value="OMPR_PHOB"/>
    <property type="match status" value="1"/>
</dbReference>
<dbReference type="EMBL" id="BAAARJ010000008">
    <property type="protein sequence ID" value="GAA2613873.1"/>
    <property type="molecule type" value="Genomic_DNA"/>
</dbReference>
<dbReference type="InterPro" id="IPR011990">
    <property type="entry name" value="TPR-like_helical_dom_sf"/>
</dbReference>
<feature type="DNA-binding region" description="OmpR/PhoB-type" evidence="6">
    <location>
        <begin position="78"/>
        <end position="178"/>
    </location>
</feature>
<keyword evidence="3" id="KW-0805">Transcription regulation</keyword>
<dbReference type="InterPro" id="IPR005158">
    <property type="entry name" value="BTAD"/>
</dbReference>
<dbReference type="InterPro" id="IPR051677">
    <property type="entry name" value="AfsR-DnrI-RedD_regulator"/>
</dbReference>
<dbReference type="InterPro" id="IPR027417">
    <property type="entry name" value="P-loop_NTPase"/>
</dbReference>
<dbReference type="InterPro" id="IPR016032">
    <property type="entry name" value="Sig_transdc_resp-reg_C-effctor"/>
</dbReference>
<dbReference type="InterPro" id="IPR001867">
    <property type="entry name" value="OmpR/PhoB-type_DNA-bd"/>
</dbReference>
<keyword evidence="10" id="KW-1185">Reference proteome</keyword>
<sequence>MFGNEAPWELAELIHQLRRNAGLTQREMAERAKISVAGLRDLEQRRVTRPRVSTLRRIAAALELSPAETHELVRVGSLGPMLAHDLRLRVLGPQSISVDGESVNLGSERQRTMLALLAISPGVPISLDFLIDAAWGEGAVPKVDLVRSQMSRLRRRIQPRDQKEPVLVSLNGGYALRVEDGQLDLLVFRRLVASARRDCEAGRTEAAVITYRQAMGLLRDKPLADLPGVQELPMLAGLRRELETALLEYADSAAGIGRHEEVLTPLYRFAESNPLHESVHARLMTALAGSGQPAVALELFETLRGQLADELGVDPGALVRETHQAILRGVPARAQLVSVPPLQGNADPSQPVPTQLPADVNGFSGRSEELAHLDAIWEQGRAQPAVVIVTLPGRPGVGKSSLAVHWAHRVAETFPDGQLYAELGQCCSADVVRDFLLALGVGPGQVPDSLTSRSALLRSLLTGKRVLMVLDNAVGTDQVRPLLPGSRGCAALVTSRDPLCGLVASEGARPLIVDTLPEADSLTLLQRRLGAARAMAEPKAMREILALCEGLPAALAAVATRALTDPRLSLSILAKELREGYLPATWETDSPLQHIS</sequence>
<dbReference type="PANTHER" id="PTHR35807:SF1">
    <property type="entry name" value="TRANSCRIPTIONAL REGULATOR REDD"/>
    <property type="match status" value="1"/>
</dbReference>
<dbReference type="SMART" id="SM01043">
    <property type="entry name" value="BTAD"/>
    <property type="match status" value="1"/>
</dbReference>
<dbReference type="CDD" id="cd00093">
    <property type="entry name" value="HTH_XRE"/>
    <property type="match status" value="1"/>
</dbReference>
<gene>
    <name evidence="9" type="ORF">GCM10009863_29510</name>
</gene>
<evidence type="ECO:0000256" key="1">
    <source>
        <dbReference type="ARBA" id="ARBA00005820"/>
    </source>
</evidence>
<dbReference type="Gene3D" id="1.10.10.10">
    <property type="entry name" value="Winged helix-like DNA-binding domain superfamily/Winged helix DNA-binding domain"/>
    <property type="match status" value="1"/>
</dbReference>
<comment type="caution">
    <text evidence="9">The sequence shown here is derived from an EMBL/GenBank/DDBJ whole genome shotgun (WGS) entry which is preliminary data.</text>
</comment>
<dbReference type="PRINTS" id="PR00364">
    <property type="entry name" value="DISEASERSIST"/>
</dbReference>
<evidence type="ECO:0000256" key="6">
    <source>
        <dbReference type="PROSITE-ProRule" id="PRU01091"/>
    </source>
</evidence>
<accession>A0ABN3Q2I6</accession>
<proteinExistence type="inferred from homology"/>
<dbReference type="SUPFAM" id="SSF47413">
    <property type="entry name" value="lambda repressor-like DNA-binding domains"/>
    <property type="match status" value="1"/>
</dbReference>
<dbReference type="SUPFAM" id="SSF46894">
    <property type="entry name" value="C-terminal effector domain of the bipartite response regulators"/>
    <property type="match status" value="1"/>
</dbReference>
<evidence type="ECO:0008006" key="11">
    <source>
        <dbReference type="Google" id="ProtNLM"/>
    </source>
</evidence>
<dbReference type="Proteomes" id="UP001501447">
    <property type="component" value="Unassembled WGS sequence"/>
</dbReference>
<name>A0ABN3Q2I6_9ACTN</name>
<dbReference type="Gene3D" id="3.40.50.300">
    <property type="entry name" value="P-loop containing nucleotide triphosphate hydrolases"/>
    <property type="match status" value="1"/>
</dbReference>
<keyword evidence="2" id="KW-0902">Two-component regulatory system</keyword>
<protein>
    <recommendedName>
        <fullName evidence="11">Transcriptional regulator</fullName>
    </recommendedName>
</protein>
<dbReference type="InterPro" id="IPR002182">
    <property type="entry name" value="NB-ARC"/>
</dbReference>
<evidence type="ECO:0000256" key="4">
    <source>
        <dbReference type="ARBA" id="ARBA00023125"/>
    </source>
</evidence>
<dbReference type="Pfam" id="PF03704">
    <property type="entry name" value="BTAD"/>
    <property type="match status" value="1"/>
</dbReference>
<evidence type="ECO:0000256" key="3">
    <source>
        <dbReference type="ARBA" id="ARBA00023015"/>
    </source>
</evidence>
<evidence type="ECO:0000256" key="2">
    <source>
        <dbReference type="ARBA" id="ARBA00023012"/>
    </source>
</evidence>
<evidence type="ECO:0000256" key="5">
    <source>
        <dbReference type="ARBA" id="ARBA00023163"/>
    </source>
</evidence>
<dbReference type="Pfam" id="PF13560">
    <property type="entry name" value="HTH_31"/>
    <property type="match status" value="1"/>
</dbReference>
<dbReference type="InterPro" id="IPR036388">
    <property type="entry name" value="WH-like_DNA-bd_sf"/>
</dbReference>
<keyword evidence="5" id="KW-0804">Transcription</keyword>
<dbReference type="Pfam" id="PF00486">
    <property type="entry name" value="Trans_reg_C"/>
    <property type="match status" value="1"/>
</dbReference>
<dbReference type="Gene3D" id="1.10.260.40">
    <property type="entry name" value="lambda repressor-like DNA-binding domains"/>
    <property type="match status" value="1"/>
</dbReference>